<evidence type="ECO:0000256" key="2">
    <source>
        <dbReference type="ARBA" id="ARBA00022475"/>
    </source>
</evidence>
<evidence type="ECO:0000313" key="10">
    <source>
        <dbReference type="EMBL" id="AFH92663.1"/>
    </source>
</evidence>
<feature type="transmembrane region" description="Helical" evidence="8">
    <location>
        <begin position="20"/>
        <end position="41"/>
    </location>
</feature>
<name>A0A140NIG6_PROSM</name>
<accession>A0A140NIG6</accession>
<keyword evidence="4 8" id="KW-0812">Transmembrane</keyword>
<dbReference type="PANTHER" id="PTHR37479:SF1">
    <property type="entry name" value="CELL DIVISION PROTEIN FTSL"/>
    <property type="match status" value="1"/>
</dbReference>
<evidence type="ECO:0000256" key="6">
    <source>
        <dbReference type="ARBA" id="ARBA00023136"/>
    </source>
</evidence>
<evidence type="ECO:0000256" key="4">
    <source>
        <dbReference type="ARBA" id="ARBA00022692"/>
    </source>
</evidence>
<dbReference type="NCBIfam" id="TIGR02209">
    <property type="entry name" value="ftsL_broad"/>
    <property type="match status" value="1"/>
</dbReference>
<keyword evidence="8" id="KW-0997">Cell inner membrane</keyword>
<keyword evidence="6 8" id="KW-0472">Membrane</keyword>
<comment type="subunit">
    <text evidence="8">Part of a complex composed of FtsB, FtsL and FtsQ.</text>
</comment>
<evidence type="ECO:0000256" key="7">
    <source>
        <dbReference type="ARBA" id="ARBA00023306"/>
    </source>
</evidence>
<dbReference type="InterPro" id="IPR011922">
    <property type="entry name" value="Cell_div_FtsL"/>
</dbReference>
<organism evidence="10 11">
    <name type="scientific">Providencia stuartii (strain MRSN 2154)</name>
    <dbReference type="NCBI Taxonomy" id="1157951"/>
    <lineage>
        <taxon>Bacteria</taxon>
        <taxon>Pseudomonadati</taxon>
        <taxon>Pseudomonadota</taxon>
        <taxon>Gammaproteobacteria</taxon>
        <taxon>Enterobacterales</taxon>
        <taxon>Morganellaceae</taxon>
        <taxon>Providencia</taxon>
    </lineage>
</organism>
<keyword evidence="5 8" id="KW-1133">Transmembrane helix</keyword>
<dbReference type="HOGENOM" id="CLU_156524_2_0_6"/>
<dbReference type="NCBIfam" id="NF008040">
    <property type="entry name" value="PRK10772.1"/>
    <property type="match status" value="1"/>
</dbReference>
<reference evidence="11" key="2">
    <citation type="submission" date="2012-04" db="EMBL/GenBank/DDBJ databases">
        <title>Complete genome sequence of Providencia stuartii clinical isolate MRSN 2154.</title>
        <authorList>
            <person name="Clifford R.J."/>
            <person name="Hang J."/>
            <person name="Riley M.C."/>
            <person name="Onmus-Leone F."/>
            <person name="Kuschner R.A."/>
            <person name="Lesho E.P."/>
            <person name="Waterman P.E."/>
        </authorList>
    </citation>
    <scope>NUCLEOTIDE SEQUENCE [LARGE SCALE GENOMIC DNA]</scope>
    <source>
        <strain evidence="11">MRSN 2154</strain>
    </source>
</reference>
<keyword evidence="3 8" id="KW-0132">Cell division</keyword>
<dbReference type="EMBL" id="CP003488">
    <property type="protein sequence ID" value="AFH92663.1"/>
    <property type="molecule type" value="Genomic_DNA"/>
</dbReference>
<evidence type="ECO:0000256" key="1">
    <source>
        <dbReference type="ARBA" id="ARBA00004401"/>
    </source>
</evidence>
<dbReference type="HAMAP" id="MF_00910">
    <property type="entry name" value="FtsL"/>
    <property type="match status" value="1"/>
</dbReference>
<evidence type="ECO:0000256" key="9">
    <source>
        <dbReference type="NCBIfam" id="TIGR02209"/>
    </source>
</evidence>
<dbReference type="AlphaFoldDB" id="A0A140NIG6"/>
<gene>
    <name evidence="8" type="primary">ftsL</name>
    <name evidence="10" type="ordered locus">S70_03900</name>
</gene>
<comment type="function">
    <text evidence="8">Essential cell division protein. May link together the upstream cell division proteins, which are predominantly cytoplasmic, with the downstream cell division proteins, which are predominantly periplasmic.</text>
</comment>
<proteinExistence type="inferred from homology"/>
<dbReference type="GO" id="GO:0043093">
    <property type="term" value="P:FtsZ-dependent cytokinesis"/>
    <property type="evidence" value="ECO:0007669"/>
    <property type="project" value="UniProtKB-UniRule"/>
</dbReference>
<evidence type="ECO:0000256" key="8">
    <source>
        <dbReference type="HAMAP-Rule" id="MF_00910"/>
    </source>
</evidence>
<dbReference type="GO" id="GO:0005886">
    <property type="term" value="C:plasma membrane"/>
    <property type="evidence" value="ECO:0007669"/>
    <property type="project" value="UniProtKB-SubCell"/>
</dbReference>
<comment type="similarity">
    <text evidence="8">Belongs to the FtsL family.</text>
</comment>
<dbReference type="RefSeq" id="WP_004921932.1">
    <property type="nucleotide sequence ID" value="NC_017731.1"/>
</dbReference>
<evidence type="ECO:0000256" key="5">
    <source>
        <dbReference type="ARBA" id="ARBA00022989"/>
    </source>
</evidence>
<dbReference type="KEGG" id="psi:S70_03900"/>
<dbReference type="GO" id="GO:0032153">
    <property type="term" value="C:cell division site"/>
    <property type="evidence" value="ECO:0007669"/>
    <property type="project" value="UniProtKB-UniRule"/>
</dbReference>
<dbReference type="GeneID" id="93518488"/>
<evidence type="ECO:0000313" key="11">
    <source>
        <dbReference type="Proteomes" id="UP000005012"/>
    </source>
</evidence>
<dbReference type="PANTHER" id="PTHR37479">
    <property type="entry name" value="CELL DIVISION PROTEIN FTSL"/>
    <property type="match status" value="1"/>
</dbReference>
<keyword evidence="2 8" id="KW-1003">Cell membrane</keyword>
<comment type="subcellular location">
    <subcellularLocation>
        <location evidence="8">Cell inner membrane</location>
        <topology evidence="8">Single-pass type II membrane protein</topology>
    </subcellularLocation>
    <subcellularLocation>
        <location evidence="1">Cell membrane</location>
        <topology evidence="1">Single-pass type II membrane protein</topology>
    </subcellularLocation>
    <text evidence="8">Localizes to the division septum where it forms a ring structure.</text>
</comment>
<keyword evidence="7 8" id="KW-0131">Cell cycle</keyword>
<evidence type="ECO:0000256" key="3">
    <source>
        <dbReference type="ARBA" id="ARBA00022618"/>
    </source>
</evidence>
<dbReference type="Proteomes" id="UP000005012">
    <property type="component" value="Chromosome"/>
</dbReference>
<reference evidence="10 11" key="1">
    <citation type="journal article" date="2012" name="J. Bacteriol.">
        <title>Complete Genome Sequence of Providencia stuartii Clinical Isolate MRSN 2154.</title>
        <authorList>
            <person name="Clifford R.J."/>
            <person name="Hang J."/>
            <person name="Riley M.C."/>
            <person name="Onmus-Leone F."/>
            <person name="Kuschner R.A."/>
            <person name="Lesho E.P."/>
            <person name="Waterman P.E."/>
        </authorList>
    </citation>
    <scope>NUCLEOTIDE SEQUENCE [LARGE SCALE GENOMIC DNA]</scope>
    <source>
        <strain evidence="10 11">MRSN 2154</strain>
    </source>
</reference>
<dbReference type="OrthoDB" id="6196803at2"/>
<protein>
    <recommendedName>
        <fullName evidence="8 9">Cell division protein FtsL</fullName>
    </recommendedName>
</protein>
<dbReference type="PATRIC" id="fig|1157951.4.peg.770"/>
<sequence>MVPERHSLGKVIGRDLFRHGVIPLILLVAIIISAIFVVTTAHETRLLTAEKDKLYEEKDALDIEWRNLILEENALGSHSRVERLSVEKLQMVHVEPSQENIIVSKQ</sequence>
<dbReference type="Pfam" id="PF04999">
    <property type="entry name" value="FtsL"/>
    <property type="match status" value="1"/>
</dbReference>